<dbReference type="Proteomes" id="UP000887540">
    <property type="component" value="Unplaced"/>
</dbReference>
<proteinExistence type="predicted"/>
<name>A0A914C260_9BILA</name>
<accession>A0A914C260</accession>
<evidence type="ECO:0000313" key="2">
    <source>
        <dbReference type="WBParaSite" id="ACRNAN_Path_1563.g6078.t1"/>
    </source>
</evidence>
<dbReference type="AlphaFoldDB" id="A0A914C260"/>
<dbReference type="WBParaSite" id="ACRNAN_Path_1563.g6078.t1">
    <property type="protein sequence ID" value="ACRNAN_Path_1563.g6078.t1"/>
    <property type="gene ID" value="ACRNAN_Path_1563.g6078"/>
</dbReference>
<protein>
    <submittedName>
        <fullName evidence="2">Uncharacterized protein</fullName>
    </submittedName>
</protein>
<organism evidence="1 2">
    <name type="scientific">Acrobeloides nanus</name>
    <dbReference type="NCBI Taxonomy" id="290746"/>
    <lineage>
        <taxon>Eukaryota</taxon>
        <taxon>Metazoa</taxon>
        <taxon>Ecdysozoa</taxon>
        <taxon>Nematoda</taxon>
        <taxon>Chromadorea</taxon>
        <taxon>Rhabditida</taxon>
        <taxon>Tylenchina</taxon>
        <taxon>Cephalobomorpha</taxon>
        <taxon>Cephaloboidea</taxon>
        <taxon>Cephalobidae</taxon>
        <taxon>Acrobeloides</taxon>
    </lineage>
</organism>
<evidence type="ECO:0000313" key="1">
    <source>
        <dbReference type="Proteomes" id="UP000887540"/>
    </source>
</evidence>
<sequence length="70" mass="8254">MPTHMQSLKEIYRFEYGFSSTKKHTVYESCYSANTDKKHDMVVSNYWRILYSIIKSDPRLIGGFQANGRK</sequence>
<keyword evidence="1" id="KW-1185">Reference proteome</keyword>
<reference evidence="2" key="1">
    <citation type="submission" date="2022-11" db="UniProtKB">
        <authorList>
            <consortium name="WormBaseParasite"/>
        </authorList>
    </citation>
    <scope>IDENTIFICATION</scope>
</reference>